<dbReference type="Pfam" id="PF07992">
    <property type="entry name" value="Pyr_redox_2"/>
    <property type="match status" value="1"/>
</dbReference>
<dbReference type="PANTHER" id="PTHR42949:SF3">
    <property type="entry name" value="ANAEROBIC GLYCEROL-3-PHOSPHATE DEHYDROGENASE SUBUNIT B"/>
    <property type="match status" value="1"/>
</dbReference>
<evidence type="ECO:0000259" key="2">
    <source>
        <dbReference type="Pfam" id="PF07992"/>
    </source>
</evidence>
<proteinExistence type="predicted"/>
<evidence type="ECO:0000313" key="3">
    <source>
        <dbReference type="EMBL" id="NCU18032.1"/>
    </source>
</evidence>
<gene>
    <name evidence="3" type="ORF">GW534_09915</name>
</gene>
<accession>A0ABX0A5E2</accession>
<evidence type="ECO:0000256" key="1">
    <source>
        <dbReference type="ARBA" id="ARBA00023002"/>
    </source>
</evidence>
<reference evidence="3 4" key="1">
    <citation type="submission" date="2020-01" db="EMBL/GenBank/DDBJ databases">
        <title>A novel Bacillus sp. from Pasinler.</title>
        <authorList>
            <person name="Adiguzel A."/>
            <person name="Ay H."/>
            <person name="Baltaci M.O."/>
        </authorList>
    </citation>
    <scope>NUCLEOTIDE SEQUENCE [LARGE SCALE GENOMIC DNA]</scope>
    <source>
        <strain evidence="3 4">P1</strain>
    </source>
</reference>
<dbReference type="InterPro" id="IPR023753">
    <property type="entry name" value="FAD/NAD-binding_dom"/>
</dbReference>
<dbReference type="Gene3D" id="3.50.50.60">
    <property type="entry name" value="FAD/NAD(P)-binding domain"/>
    <property type="match status" value="2"/>
</dbReference>
<dbReference type="RefSeq" id="WP_161920863.1">
    <property type="nucleotide sequence ID" value="NZ_JAACYS010000043.1"/>
</dbReference>
<keyword evidence="4" id="KW-1185">Reference proteome</keyword>
<name>A0ABX0A5E2_9BACI</name>
<dbReference type="InterPro" id="IPR036188">
    <property type="entry name" value="FAD/NAD-bd_sf"/>
</dbReference>
<dbReference type="Proteomes" id="UP000743899">
    <property type="component" value="Unassembled WGS sequence"/>
</dbReference>
<evidence type="ECO:0000313" key="4">
    <source>
        <dbReference type="Proteomes" id="UP000743899"/>
    </source>
</evidence>
<comment type="caution">
    <text evidence="3">The sequence shown here is derived from an EMBL/GenBank/DDBJ whole genome shotgun (WGS) entry which is preliminary data.</text>
</comment>
<organism evidence="3 4">
    <name type="scientific">Pallidibacillus pasinlerensis</name>
    <dbReference type="NCBI Taxonomy" id="2703818"/>
    <lineage>
        <taxon>Bacteria</taxon>
        <taxon>Bacillati</taxon>
        <taxon>Bacillota</taxon>
        <taxon>Bacilli</taxon>
        <taxon>Bacillales</taxon>
        <taxon>Bacillaceae</taxon>
        <taxon>Pallidibacillus</taxon>
    </lineage>
</organism>
<dbReference type="SUPFAM" id="SSF51905">
    <property type="entry name" value="FAD/NAD(P)-binding domain"/>
    <property type="match status" value="1"/>
</dbReference>
<dbReference type="PRINTS" id="PR00368">
    <property type="entry name" value="FADPNR"/>
</dbReference>
<keyword evidence="1" id="KW-0560">Oxidoreductase</keyword>
<feature type="domain" description="FAD/NAD(P)-binding" evidence="2">
    <location>
        <begin position="3"/>
        <end position="342"/>
    </location>
</feature>
<sequence>MNDVIIVGAGPAGLTAAITCAHKGLKVLVIDEYMIPGGRLLGQLYEQPDGTWWNGIKESEKLYQQVKDLGVCINLGTSVSNIVKEKEKWTVYTDRGVYVTKHLLLATGAAEAPAPVPGWTLPGVMSVGAAQVMTNVHRVKPGKRGVIIGINVLSSAIAMELKLAGIDIACLALPHHNKITNGHGQPRKVFESLLHVAHMAPSPLVKFGSKLIVNDFMKELGIAFYPNRGFKMWGIPIQLKKAVIEIFGEKEVEGVVIASINKEGEVIKGTEEKIEVDFVCISGGLYPLAELAALTGCPFRYIEELGGYIPLHNEKMETPLEGLYVAGNITGIEGAKVAAAQGKVAGLTIAKKVTENVDEEEINEAVQKVKETRENAYIQFHPEIQKGREKVYKEFEKYIDSRLHTAKITV</sequence>
<protein>
    <submittedName>
        <fullName evidence="3">FAD-dependent oxidoreductase</fullName>
    </submittedName>
</protein>
<dbReference type="PANTHER" id="PTHR42949">
    <property type="entry name" value="ANAEROBIC GLYCEROL-3-PHOSPHATE DEHYDROGENASE SUBUNIT B"/>
    <property type="match status" value="1"/>
</dbReference>
<dbReference type="InterPro" id="IPR051691">
    <property type="entry name" value="Metab_Enz_Cyan_OpOx_G3PDH"/>
</dbReference>
<dbReference type="PRINTS" id="PR00469">
    <property type="entry name" value="PNDRDTASEII"/>
</dbReference>
<dbReference type="EMBL" id="JAACYS010000043">
    <property type="protein sequence ID" value="NCU18032.1"/>
    <property type="molecule type" value="Genomic_DNA"/>
</dbReference>